<dbReference type="SUPFAM" id="SSF56322">
    <property type="entry name" value="ADC synthase"/>
    <property type="match status" value="1"/>
</dbReference>
<evidence type="ECO:0000256" key="5">
    <source>
        <dbReference type="ARBA" id="ARBA00041564"/>
    </source>
</evidence>
<dbReference type="RefSeq" id="WP_115123251.1">
    <property type="nucleotide sequence ID" value="NZ_QRAO01000002.1"/>
</dbReference>
<gene>
    <name evidence="7" type="ORF">C8D94_102224</name>
</gene>
<evidence type="ECO:0000256" key="3">
    <source>
        <dbReference type="ARBA" id="ARBA00012824"/>
    </source>
</evidence>
<dbReference type="Gene3D" id="3.60.120.10">
    <property type="entry name" value="Anthranilate synthase"/>
    <property type="match status" value="1"/>
</dbReference>
<organism evidence="7 8">
    <name type="scientific">Marinirhabdus gelatinilytica</name>
    <dbReference type="NCBI Taxonomy" id="1703343"/>
    <lineage>
        <taxon>Bacteria</taxon>
        <taxon>Pseudomonadati</taxon>
        <taxon>Bacteroidota</taxon>
        <taxon>Flavobacteriia</taxon>
        <taxon>Flavobacteriales</taxon>
        <taxon>Flavobacteriaceae</taxon>
    </lineage>
</organism>
<evidence type="ECO:0000256" key="4">
    <source>
        <dbReference type="ARBA" id="ARBA00023235"/>
    </source>
</evidence>
<dbReference type="Proteomes" id="UP000255317">
    <property type="component" value="Unassembled WGS sequence"/>
</dbReference>
<dbReference type="InterPro" id="IPR015890">
    <property type="entry name" value="Chorismate_C"/>
</dbReference>
<reference evidence="7 8" key="1">
    <citation type="submission" date="2018-07" db="EMBL/GenBank/DDBJ databases">
        <title>Genomic Encyclopedia of Type Strains, Phase IV (KMG-IV): sequencing the most valuable type-strain genomes for metagenomic binning, comparative biology and taxonomic classification.</title>
        <authorList>
            <person name="Goeker M."/>
        </authorList>
    </citation>
    <scope>NUCLEOTIDE SEQUENCE [LARGE SCALE GENOMIC DNA]</scope>
    <source>
        <strain evidence="7 8">DSM 101478</strain>
    </source>
</reference>
<proteinExistence type="inferred from homology"/>
<dbReference type="PANTHER" id="PTHR42839">
    <property type="entry name" value="ISOCHORISMATE SYNTHASE ENTC"/>
    <property type="match status" value="1"/>
</dbReference>
<keyword evidence="8" id="KW-1185">Reference proteome</keyword>
<protein>
    <recommendedName>
        <fullName evidence="3">isochorismate synthase</fullName>
        <ecNumber evidence="3">5.4.4.2</ecNumber>
    </recommendedName>
    <alternativeName>
        <fullName evidence="5">Isochorismate mutase</fullName>
    </alternativeName>
</protein>
<dbReference type="InterPro" id="IPR005801">
    <property type="entry name" value="ADC_synthase"/>
</dbReference>
<comment type="catalytic activity">
    <reaction evidence="1">
        <text>chorismate = isochorismate</text>
        <dbReference type="Rhea" id="RHEA:18985"/>
        <dbReference type="ChEBI" id="CHEBI:29748"/>
        <dbReference type="ChEBI" id="CHEBI:29780"/>
        <dbReference type="EC" id="5.4.4.2"/>
    </reaction>
</comment>
<dbReference type="PANTHER" id="PTHR42839:SF2">
    <property type="entry name" value="ISOCHORISMATE SYNTHASE ENTC"/>
    <property type="match status" value="1"/>
</dbReference>
<comment type="similarity">
    <text evidence="2">Belongs to the isochorismate synthase family.</text>
</comment>
<name>A0A370QFA0_9FLAO</name>
<dbReference type="InterPro" id="IPR004561">
    <property type="entry name" value="IsoChor_synthase"/>
</dbReference>
<dbReference type="GO" id="GO:0008909">
    <property type="term" value="F:isochorismate synthase activity"/>
    <property type="evidence" value="ECO:0007669"/>
    <property type="project" value="UniProtKB-EC"/>
</dbReference>
<evidence type="ECO:0000256" key="2">
    <source>
        <dbReference type="ARBA" id="ARBA00005297"/>
    </source>
</evidence>
<dbReference type="Pfam" id="PF00425">
    <property type="entry name" value="Chorismate_bind"/>
    <property type="match status" value="1"/>
</dbReference>
<evidence type="ECO:0000259" key="6">
    <source>
        <dbReference type="Pfam" id="PF00425"/>
    </source>
</evidence>
<evidence type="ECO:0000256" key="1">
    <source>
        <dbReference type="ARBA" id="ARBA00000799"/>
    </source>
</evidence>
<dbReference type="EC" id="5.4.4.2" evidence="3"/>
<evidence type="ECO:0000313" key="7">
    <source>
        <dbReference type="EMBL" id="RDK87045.1"/>
    </source>
</evidence>
<dbReference type="NCBIfam" id="TIGR00543">
    <property type="entry name" value="isochor_syn"/>
    <property type="match status" value="1"/>
</dbReference>
<evidence type="ECO:0000313" key="8">
    <source>
        <dbReference type="Proteomes" id="UP000255317"/>
    </source>
</evidence>
<dbReference type="OrthoDB" id="9806579at2"/>
<dbReference type="EMBL" id="QRAO01000002">
    <property type="protein sequence ID" value="RDK87045.1"/>
    <property type="molecule type" value="Genomic_DNA"/>
</dbReference>
<sequence length="357" mass="40294">MQYPQLTQKALGCFENNVPFVLFSIPGSNSITGIFQKDVHTSLPNESLEDSFIFSPFNLQQENYRIPLENSDSYNCMLNLKEEEISPQTITIDETKEDKQAHLTLVNNAIDKIQTGNIQKVVVSRKKEISLQGFQLQKLCDSLFSQNPSAFRYVWYHPKTALWCGATPEVLIKTKDNAFTTMALAGTQKIENTSIIFWGDKEKNEQQWVVDAIVDSLLDKTTALNISKTKSHIAGNLAHLRTDIKGVLNTSRYGLKKVVEALHPTPAVCGTPTKRAQDFIYKNENYDREFYTGFLGISNAEQNSTDLFVNLRCIKIDQNNATLFAGGGITKDSNAEDEWLETHNKMQTMIQVLQPLL</sequence>
<comment type="caution">
    <text evidence="7">The sequence shown here is derived from an EMBL/GenBank/DDBJ whole genome shotgun (WGS) entry which is preliminary data.</text>
</comment>
<feature type="domain" description="Chorismate-utilising enzyme C-terminal" evidence="6">
    <location>
        <begin position="99"/>
        <end position="345"/>
    </location>
</feature>
<dbReference type="AlphaFoldDB" id="A0A370QFA0"/>
<keyword evidence="4" id="KW-0413">Isomerase</keyword>
<accession>A0A370QFA0</accession>